<evidence type="ECO:0000313" key="5">
    <source>
        <dbReference type="EMBL" id="RIB18454.1"/>
    </source>
</evidence>
<evidence type="ECO:0000256" key="2">
    <source>
        <dbReference type="ARBA" id="ARBA00022645"/>
    </source>
</evidence>
<dbReference type="GO" id="GO:0000324">
    <property type="term" value="C:fungal-type vacuole"/>
    <property type="evidence" value="ECO:0007669"/>
    <property type="project" value="TreeGrafter"/>
</dbReference>
<dbReference type="STRING" id="44941.A0A397V7E0"/>
<sequence>MMLIKKFYSRFVLTTCLILSISSFFKNDMISRAISLLDDHIVSSNLCDSEVEQYSGYINIAPDANMFFWFFESRNDPKNSPLTIWLSGGPGFSSMFALFQEARPCKVIANTTKTIKPPNSWNEVSNLLFIDEPIGAGFSYGSRLVNTTEQCASDIYEFLQKFFTKFPKYATLDLNLFSESYGGHYVPIMAKLIVQNNNLIKTEKMKDKILINLKSCGIGGPWVNPLITMKSYVNYIENNTYNKSLISPQLIEEMRNKWIPCQQNIIECYRTNTTHDCTIANSTCWDVYVQIFNQSSGVDEYDIRAPNGMGTPFAEYANFLDDPSVRRSIGINTNEIKTNYVENNVDIYNRFAASGDLMHSTVSQVEFLLDNDIPILFFVGDADFICNWIGSNEMIESLKWKCQQEFNNAKFQDWKVDGVKVGEIRKVKNLWYAKFFRSSHFVPHDQPRNAFILFKMWIENLN</sequence>
<proteinExistence type="inferred from homology"/>
<name>A0A397V7E0_9GLOM</name>
<dbReference type="GO" id="GO:0006508">
    <property type="term" value="P:proteolysis"/>
    <property type="evidence" value="ECO:0007669"/>
    <property type="project" value="UniProtKB-KW"/>
</dbReference>
<evidence type="ECO:0000256" key="1">
    <source>
        <dbReference type="ARBA" id="ARBA00009431"/>
    </source>
</evidence>
<comment type="caution">
    <text evidence="5">The sequence shown here is derived from an EMBL/GenBank/DDBJ whole genome shotgun (WGS) entry which is preliminary data.</text>
</comment>
<dbReference type="Pfam" id="PF00450">
    <property type="entry name" value="Peptidase_S10"/>
    <property type="match status" value="1"/>
</dbReference>
<keyword evidence="6" id="KW-1185">Reference proteome</keyword>
<dbReference type="AlphaFoldDB" id="A0A397V7E0"/>
<dbReference type="Proteomes" id="UP000266673">
    <property type="component" value="Unassembled WGS sequence"/>
</dbReference>
<keyword evidence="4 5" id="KW-0378">Hydrolase</keyword>
<evidence type="ECO:0000313" key="6">
    <source>
        <dbReference type="Proteomes" id="UP000266673"/>
    </source>
</evidence>
<gene>
    <name evidence="5" type="ORF">C2G38_2000682</name>
</gene>
<organism evidence="5 6">
    <name type="scientific">Gigaspora rosea</name>
    <dbReference type="NCBI Taxonomy" id="44941"/>
    <lineage>
        <taxon>Eukaryota</taxon>
        <taxon>Fungi</taxon>
        <taxon>Fungi incertae sedis</taxon>
        <taxon>Mucoromycota</taxon>
        <taxon>Glomeromycotina</taxon>
        <taxon>Glomeromycetes</taxon>
        <taxon>Diversisporales</taxon>
        <taxon>Gigasporaceae</taxon>
        <taxon>Gigaspora</taxon>
    </lineage>
</organism>
<dbReference type="PRINTS" id="PR00724">
    <property type="entry name" value="CRBOXYPTASEC"/>
</dbReference>
<accession>A0A397V7E0</accession>
<dbReference type="SUPFAM" id="SSF53474">
    <property type="entry name" value="alpha/beta-Hydrolases"/>
    <property type="match status" value="1"/>
</dbReference>
<dbReference type="InterPro" id="IPR029058">
    <property type="entry name" value="AB_hydrolase_fold"/>
</dbReference>
<dbReference type="Gene3D" id="3.40.50.1820">
    <property type="entry name" value="alpha/beta hydrolase"/>
    <property type="match status" value="1"/>
</dbReference>
<dbReference type="GO" id="GO:0004185">
    <property type="term" value="F:serine-type carboxypeptidase activity"/>
    <property type="evidence" value="ECO:0007669"/>
    <property type="project" value="UniProtKB-UniRule"/>
</dbReference>
<evidence type="ECO:0000256" key="4">
    <source>
        <dbReference type="RuleBase" id="RU361156"/>
    </source>
</evidence>
<protein>
    <recommendedName>
        <fullName evidence="4">Carboxypeptidase</fullName>
        <ecNumber evidence="4">3.4.16.-</ecNumber>
    </recommendedName>
</protein>
<dbReference type="InterPro" id="IPR018202">
    <property type="entry name" value="Ser_caboxypep_ser_AS"/>
</dbReference>
<keyword evidence="3" id="KW-0325">Glycoprotein</keyword>
<evidence type="ECO:0000256" key="3">
    <source>
        <dbReference type="ARBA" id="ARBA00023180"/>
    </source>
</evidence>
<dbReference type="InterPro" id="IPR001563">
    <property type="entry name" value="Peptidase_S10"/>
</dbReference>
<dbReference type="EC" id="3.4.16.-" evidence="4"/>
<dbReference type="PANTHER" id="PTHR11802:SF64">
    <property type="entry name" value="CARBOXYPEPTIDASE"/>
    <property type="match status" value="1"/>
</dbReference>
<dbReference type="EMBL" id="QKWP01000538">
    <property type="protein sequence ID" value="RIB18454.1"/>
    <property type="molecule type" value="Genomic_DNA"/>
</dbReference>
<keyword evidence="4" id="KW-0645">Protease</keyword>
<dbReference type="PROSITE" id="PS00131">
    <property type="entry name" value="CARBOXYPEPT_SER_SER"/>
    <property type="match status" value="1"/>
</dbReference>
<keyword evidence="2 4" id="KW-0121">Carboxypeptidase</keyword>
<dbReference type="Gene3D" id="1.10.287.410">
    <property type="match status" value="1"/>
</dbReference>
<comment type="similarity">
    <text evidence="1 4">Belongs to the peptidase S10 family.</text>
</comment>
<dbReference type="OrthoDB" id="443318at2759"/>
<reference evidence="5 6" key="1">
    <citation type="submission" date="2018-06" db="EMBL/GenBank/DDBJ databases">
        <title>Comparative genomics reveals the genomic features of Rhizophagus irregularis, R. cerebriforme, R. diaphanum and Gigaspora rosea, and their symbiotic lifestyle signature.</title>
        <authorList>
            <person name="Morin E."/>
            <person name="San Clemente H."/>
            <person name="Chen E.C.H."/>
            <person name="De La Providencia I."/>
            <person name="Hainaut M."/>
            <person name="Kuo A."/>
            <person name="Kohler A."/>
            <person name="Murat C."/>
            <person name="Tang N."/>
            <person name="Roy S."/>
            <person name="Loubradou J."/>
            <person name="Henrissat B."/>
            <person name="Grigoriev I.V."/>
            <person name="Corradi N."/>
            <person name="Roux C."/>
            <person name="Martin F.M."/>
        </authorList>
    </citation>
    <scope>NUCLEOTIDE SEQUENCE [LARGE SCALE GENOMIC DNA]</scope>
    <source>
        <strain evidence="5 6">DAOM 194757</strain>
    </source>
</reference>
<dbReference type="PANTHER" id="PTHR11802">
    <property type="entry name" value="SERINE PROTEASE FAMILY S10 SERINE CARBOXYPEPTIDASE"/>
    <property type="match status" value="1"/>
</dbReference>